<dbReference type="InterPro" id="IPR003826">
    <property type="entry name" value="AdoMetDC_fam_prok"/>
</dbReference>
<proteinExistence type="inferred from homology"/>
<dbReference type="GO" id="GO:0016740">
    <property type="term" value="F:transferase activity"/>
    <property type="evidence" value="ECO:0007669"/>
    <property type="project" value="UniProtKB-UniRule"/>
</dbReference>
<keyword evidence="6 11" id="KW-0620">Polyamine biosynthesis</keyword>
<keyword evidence="8" id="KW-0456">Lyase</keyword>
<organism evidence="14 15">
    <name type="scientific">Seminavis robusta</name>
    <dbReference type="NCBI Taxonomy" id="568900"/>
    <lineage>
        <taxon>Eukaryota</taxon>
        <taxon>Sar</taxon>
        <taxon>Stramenopiles</taxon>
        <taxon>Ochrophyta</taxon>
        <taxon>Bacillariophyta</taxon>
        <taxon>Bacillariophyceae</taxon>
        <taxon>Bacillariophycidae</taxon>
        <taxon>Naviculales</taxon>
        <taxon>Naviculaceae</taxon>
        <taxon>Seminavis</taxon>
    </lineage>
</organism>
<comment type="caution">
    <text evidence="14">The sequence shown here is derived from an EMBL/GenBank/DDBJ whole genome shotgun (WGS) entry which is preliminary data.</text>
</comment>
<evidence type="ECO:0000313" key="15">
    <source>
        <dbReference type="Proteomes" id="UP001153069"/>
    </source>
</evidence>
<evidence type="ECO:0000256" key="4">
    <source>
        <dbReference type="ARBA" id="ARBA00022793"/>
    </source>
</evidence>
<dbReference type="InterPro" id="IPR016067">
    <property type="entry name" value="S-AdoMet_deCO2ase_core"/>
</dbReference>
<dbReference type="InterPro" id="IPR029063">
    <property type="entry name" value="SAM-dependent_MTases_sf"/>
</dbReference>
<evidence type="ECO:0000256" key="11">
    <source>
        <dbReference type="PROSITE-ProRule" id="PRU00354"/>
    </source>
</evidence>
<keyword evidence="15" id="KW-1185">Reference proteome</keyword>
<dbReference type="InterPro" id="IPR001045">
    <property type="entry name" value="Spermi_synthase"/>
</dbReference>
<dbReference type="PROSITE" id="PS51006">
    <property type="entry name" value="PABS_2"/>
    <property type="match status" value="1"/>
</dbReference>
<feature type="active site" description="Proton acceptor" evidence="11">
    <location>
        <position position="402"/>
    </location>
</feature>
<keyword evidence="10" id="KW-0670">Pyruvate</keyword>
<accession>A0A9N8ELL8</accession>
<evidence type="ECO:0000256" key="1">
    <source>
        <dbReference type="ARBA" id="ARBA00001928"/>
    </source>
</evidence>
<comment type="cofactor">
    <cofactor evidence="1">
        <name>pyruvate</name>
        <dbReference type="ChEBI" id="CHEBI:15361"/>
    </cofactor>
</comment>
<sequence>MTETPTAPGGRFIIDVRVFMLSMTVAMCASFFAGVTMGPNPDAITNVILAKSPPPPLDLSPEVVAQSLEHAPAGQHLLVDIANVEAAFLDSEERLADAMVRTVDEAGLTMLSYHCHKLMPAGISCVGVLMESHISFHTWPEEGVITLDLFTCGPNPLLPAAVETMERLFGIQRSADEEVRVKWSHELRGFRPDDYSKSNNNVVDSYSDLSYMVHSPLDVYSKEQVYSNLTAFHRVDIWDVVELDDSPSHADGIKHGLEAGDPRWETPELTSPERSVFLNGYLIRGLHNDREVHEALVHPSMFAHPNPQHVAIIGGREGGALREVLKHKTVESALLVEQDEELVKISRKYFPEMSDCSDLVGRANDCFEDDHVAVSHADPQDYFVKNYGTPTGAGKLDVLIVDEKHPRHFPEFYTNQEFISSLVKSLSPEGVMVINAGMAPDVDDPRADKGVYHVREQLMRQLESHPDVGAMLVYEESRVAFNDPCAFLVVCRSASCRSRWYARSDQVDFSIYERIVRTNSKERALSYYDGTSQFSYSLPPKAWETVYCRREPTPFECAYLHLDPKKELHDLNVEDASKSSFRLESKESNVEGVEDETFVYATVDIPAGSYIMPKHLASSMVVTKRNLEGLENSLDVGGGPVAVIEDLLEFIGEHGHASHTEGSAVHYVEIGGSVLIRRVGTQEEANVGRWVPPHPSGRPPVFSPVYERHRMSFDVFIVATKDIPAGTELLRYKGLWEDN</sequence>
<dbReference type="GO" id="GO:0004014">
    <property type="term" value="F:adenosylmethionine decarboxylase activity"/>
    <property type="evidence" value="ECO:0007669"/>
    <property type="project" value="InterPro"/>
</dbReference>
<keyword evidence="12" id="KW-0812">Transmembrane</keyword>
<gene>
    <name evidence="14" type="ORF">SEMRO_1358_G265870.1</name>
</gene>
<dbReference type="Proteomes" id="UP001153069">
    <property type="component" value="Unassembled WGS sequence"/>
</dbReference>
<comment type="similarity">
    <text evidence="2">Belongs to the spermidine/spermine synthase family.</text>
</comment>
<reference evidence="14" key="1">
    <citation type="submission" date="2020-06" db="EMBL/GenBank/DDBJ databases">
        <authorList>
            <consortium name="Plant Systems Biology data submission"/>
        </authorList>
    </citation>
    <scope>NUCLEOTIDE SEQUENCE</scope>
    <source>
        <strain evidence="14">D6</strain>
    </source>
</reference>
<dbReference type="Pfam" id="PF02675">
    <property type="entry name" value="AdoMet_dc"/>
    <property type="match status" value="1"/>
</dbReference>
<keyword evidence="3 11" id="KW-0808">Transferase</keyword>
<dbReference type="GO" id="GO:0008295">
    <property type="term" value="P:spermidine biosynthetic process"/>
    <property type="evidence" value="ECO:0007669"/>
    <property type="project" value="InterPro"/>
</dbReference>
<dbReference type="SUPFAM" id="SSF56276">
    <property type="entry name" value="S-adenosylmethionine decarboxylase"/>
    <property type="match status" value="1"/>
</dbReference>
<evidence type="ECO:0000256" key="2">
    <source>
        <dbReference type="ARBA" id="ARBA00007867"/>
    </source>
</evidence>
<dbReference type="Gene3D" id="3.40.50.150">
    <property type="entry name" value="Vaccinia Virus protein VP39"/>
    <property type="match status" value="1"/>
</dbReference>
<dbReference type="NCBIfam" id="TIGR03330">
    <property type="entry name" value="SAM_DCase_Bsu"/>
    <property type="match status" value="1"/>
</dbReference>
<keyword evidence="4" id="KW-0210">Decarboxylase</keyword>
<dbReference type="Pfam" id="PF01564">
    <property type="entry name" value="Spermine_synth"/>
    <property type="match status" value="1"/>
</dbReference>
<keyword evidence="12" id="KW-0472">Membrane</keyword>
<evidence type="ECO:0000256" key="7">
    <source>
        <dbReference type="ARBA" id="ARBA00023145"/>
    </source>
</evidence>
<dbReference type="SUPFAM" id="SSF53335">
    <property type="entry name" value="S-adenosyl-L-methionine-dependent methyltransferases"/>
    <property type="match status" value="1"/>
</dbReference>
<evidence type="ECO:0000256" key="6">
    <source>
        <dbReference type="ARBA" id="ARBA00023115"/>
    </source>
</evidence>
<dbReference type="AlphaFoldDB" id="A0A9N8ELL8"/>
<evidence type="ECO:0000256" key="9">
    <source>
        <dbReference type="ARBA" id="ARBA00023270"/>
    </source>
</evidence>
<evidence type="ECO:0000256" key="8">
    <source>
        <dbReference type="ARBA" id="ARBA00023239"/>
    </source>
</evidence>
<evidence type="ECO:0000256" key="12">
    <source>
        <dbReference type="SAM" id="Phobius"/>
    </source>
</evidence>
<dbReference type="OrthoDB" id="38125at2759"/>
<protein>
    <submittedName>
        <fullName evidence="14">Polyamine aminopropyltransferase</fullName>
    </submittedName>
</protein>
<feature type="domain" description="PABS" evidence="13">
    <location>
        <begin position="236"/>
        <end position="492"/>
    </location>
</feature>
<dbReference type="Gene3D" id="3.60.90.10">
    <property type="entry name" value="S-adenosylmethionine decarboxylase"/>
    <property type="match status" value="1"/>
</dbReference>
<keyword evidence="7" id="KW-0865">Zymogen</keyword>
<evidence type="ECO:0000313" key="14">
    <source>
        <dbReference type="EMBL" id="CAB9522933.1"/>
    </source>
</evidence>
<dbReference type="HAMAP" id="MF_00198">
    <property type="entry name" value="Spermidine_synth"/>
    <property type="match status" value="1"/>
</dbReference>
<evidence type="ECO:0000256" key="10">
    <source>
        <dbReference type="ARBA" id="ARBA00023317"/>
    </source>
</evidence>
<name>A0A9N8ELL8_9STRA</name>
<keyword evidence="5" id="KW-0068">Autocatalytic cleavage</keyword>
<feature type="transmembrane region" description="Helical" evidence="12">
    <location>
        <begin position="12"/>
        <end position="35"/>
    </location>
</feature>
<keyword evidence="12" id="KW-1133">Transmembrane helix</keyword>
<dbReference type="PANTHER" id="PTHR11558">
    <property type="entry name" value="SPERMIDINE/SPERMINE SYNTHASE"/>
    <property type="match status" value="1"/>
</dbReference>
<evidence type="ECO:0000256" key="3">
    <source>
        <dbReference type="ARBA" id="ARBA00022679"/>
    </source>
</evidence>
<dbReference type="PANTHER" id="PTHR11558:SF11">
    <property type="entry name" value="SPERMIDINE SYNTHASE"/>
    <property type="match status" value="1"/>
</dbReference>
<evidence type="ECO:0000259" key="13">
    <source>
        <dbReference type="PROSITE" id="PS51006"/>
    </source>
</evidence>
<dbReference type="EMBL" id="CAICTM010001356">
    <property type="protein sequence ID" value="CAB9522933.1"/>
    <property type="molecule type" value="Genomic_DNA"/>
</dbReference>
<keyword evidence="9" id="KW-0704">Schiff base</keyword>
<dbReference type="InterPro" id="IPR017716">
    <property type="entry name" value="S-AdoMet_deCOase_pro-enz"/>
</dbReference>
<evidence type="ECO:0000256" key="5">
    <source>
        <dbReference type="ARBA" id="ARBA00022813"/>
    </source>
</evidence>
<dbReference type="InterPro" id="IPR030374">
    <property type="entry name" value="PABS"/>
</dbReference>